<dbReference type="SUPFAM" id="SSF54928">
    <property type="entry name" value="RNA-binding domain, RBD"/>
    <property type="match status" value="1"/>
</dbReference>
<feature type="compositionally biased region" description="Basic residues" evidence="1">
    <location>
        <begin position="417"/>
        <end position="427"/>
    </location>
</feature>
<dbReference type="VEuPathDB" id="AmoebaDB:EHI5A_226600"/>
<gene>
    <name evidence="2" type="ORF">CL6EHI_198940</name>
</gene>
<evidence type="ECO:0000313" key="2">
    <source>
        <dbReference type="EMBL" id="GAT93183.1"/>
    </source>
</evidence>
<dbReference type="Proteomes" id="UP000078387">
    <property type="component" value="Unassembled WGS sequence"/>
</dbReference>
<organism evidence="2 3">
    <name type="scientific">Entamoeba histolytica</name>
    <dbReference type="NCBI Taxonomy" id="5759"/>
    <lineage>
        <taxon>Eukaryota</taxon>
        <taxon>Amoebozoa</taxon>
        <taxon>Evosea</taxon>
        <taxon>Archamoebae</taxon>
        <taxon>Mastigamoebida</taxon>
        <taxon>Entamoebidae</taxon>
        <taxon>Entamoeba</taxon>
    </lineage>
</organism>
<sequence length="575" mass="67210">MAHQLVKEFLDLHPSLDYPTLHLIIYNVPKIFDKSQFLLLFPSDIKITSTDFTCLHLHFVVVQFDSVSDSIVCFHKVHSKQFCGRYLYVQFGYQIISNLPLNFIRLKHLLNTTFESVLHYFSFFGKVRAITQDGNDYLCEYNSISEASNAYNIISNHTNTEKMELVLGINQLQSVTCDWYIPIHSKYKNLVHQAQTMGVIPQNLLALPSNSLMASIILTYYNKEESEKLDLIGVDWRDEDEKKIKPMEEENKVLENKNEVPVQKIQDMKDNVQIPTESLPQTKQSHSHDTLLNYENDTIILIDEDKPSTEIIQISDNKDQKEYNETLEVKERFTPVESYPVVIQEKQSSFTTINEQAKDEWDFDLELSPKEINNLQPKSITDYQQQSSIPERRLSPFDGQFFSKYDYPNRNDNGSRNRSHSRHRKESHHYQKSYDRYNQRYSQPQKRQSSIQLKPNKPLPSSKKSEKIVSSFHPYKQTKERVECSTKTTNEKKSSRTSTFYSQNGMNECVDIVFGQQRQSQVEIKRSQILNESVSHKDGIEKEITNTNTSKESQKLNSVFIPRCIQEELENWTAF</sequence>
<dbReference type="VEuPathDB" id="AmoebaDB:EHI7A_185370"/>
<dbReference type="AlphaFoldDB" id="A0A175JID9"/>
<dbReference type="GO" id="GO:0003676">
    <property type="term" value="F:nucleic acid binding"/>
    <property type="evidence" value="ECO:0007669"/>
    <property type="project" value="InterPro"/>
</dbReference>
<dbReference type="VEuPathDB" id="AmoebaDB:EHI_198940"/>
<feature type="compositionally biased region" description="Polar residues" evidence="1">
    <location>
        <begin position="376"/>
        <end position="389"/>
    </location>
</feature>
<evidence type="ECO:0000313" key="3">
    <source>
        <dbReference type="Proteomes" id="UP000078387"/>
    </source>
</evidence>
<protein>
    <submittedName>
        <fullName evidence="2">Uncharacterized protein</fullName>
    </submittedName>
</protein>
<accession>A0A175JID9</accession>
<proteinExistence type="predicted"/>
<dbReference type="VEuPathDB" id="AmoebaDB:EHI8A_224190"/>
<feature type="region of interest" description="Disordered" evidence="1">
    <location>
        <begin position="376"/>
        <end position="499"/>
    </location>
</feature>
<dbReference type="InterPro" id="IPR035979">
    <property type="entry name" value="RBD_domain_sf"/>
</dbReference>
<comment type="caution">
    <text evidence="2">The sequence shown here is derived from an EMBL/GenBank/DDBJ whole genome shotgun (WGS) entry which is preliminary data.</text>
</comment>
<name>A0A175JID9_ENTHI</name>
<feature type="compositionally biased region" description="Basic and acidic residues" evidence="1">
    <location>
        <begin position="428"/>
        <end position="438"/>
    </location>
</feature>
<feature type="compositionally biased region" description="Polar residues" evidence="1">
    <location>
        <begin position="439"/>
        <end position="453"/>
    </location>
</feature>
<reference evidence="2 3" key="1">
    <citation type="submission" date="2016-05" db="EMBL/GenBank/DDBJ databases">
        <title>First whole genome sequencing of Entamoeba histolytica HM1:IMSS-clone-6.</title>
        <authorList>
            <person name="Mukherjee Avik.K."/>
            <person name="Izumyama S."/>
            <person name="Nakada-Tsukui K."/>
            <person name="Nozaki T."/>
        </authorList>
    </citation>
    <scope>NUCLEOTIDE SEQUENCE [LARGE SCALE GENOMIC DNA]</scope>
    <source>
        <strain evidence="2 3">HM1:IMSS clone 6</strain>
    </source>
</reference>
<dbReference type="eggNOG" id="ENOG502RF7M">
    <property type="taxonomic scope" value="Eukaryota"/>
</dbReference>
<dbReference type="EMBL" id="BDEQ01000001">
    <property type="protein sequence ID" value="GAT93183.1"/>
    <property type="molecule type" value="Genomic_DNA"/>
</dbReference>
<evidence type="ECO:0000256" key="1">
    <source>
        <dbReference type="SAM" id="MobiDB-lite"/>
    </source>
</evidence>
<feature type="compositionally biased region" description="Basic and acidic residues" evidence="1">
    <location>
        <begin position="477"/>
        <end position="494"/>
    </location>
</feature>
<dbReference type="VEuPathDB" id="AmoebaDB:KM1_288390"/>